<dbReference type="EMBL" id="WIWI01000066">
    <property type="protein sequence ID" value="MQT91582.1"/>
    <property type="molecule type" value="Genomic_DNA"/>
</dbReference>
<dbReference type="RefSeq" id="WP_153330250.1">
    <property type="nucleotide sequence ID" value="NZ_WIWI01000066.1"/>
</dbReference>
<gene>
    <name evidence="7" type="ORF">GHO39_20920</name>
</gene>
<comment type="cofactor">
    <cofactor evidence="1">
        <name>pyridoxal 5'-phosphate</name>
        <dbReference type="ChEBI" id="CHEBI:597326"/>
    </cofactor>
</comment>
<name>A0A7X2C5R8_9PSED</name>
<dbReference type="InterPro" id="IPR015424">
    <property type="entry name" value="PyrdxlP-dep_Trfase"/>
</dbReference>
<evidence type="ECO:0000256" key="4">
    <source>
        <dbReference type="ARBA" id="ARBA00022679"/>
    </source>
</evidence>
<evidence type="ECO:0000256" key="2">
    <source>
        <dbReference type="ARBA" id="ARBA00008954"/>
    </source>
</evidence>
<dbReference type="InterPro" id="IPR005814">
    <property type="entry name" value="Aminotrans_3"/>
</dbReference>
<keyword evidence="3 7" id="KW-0032">Aminotransferase</keyword>
<keyword evidence="4 7" id="KW-0808">Transferase</keyword>
<evidence type="ECO:0000313" key="7">
    <source>
        <dbReference type="EMBL" id="MQT91582.1"/>
    </source>
</evidence>
<protein>
    <submittedName>
        <fullName evidence="7">Aminotransferase class III-fold pyridoxal phosphate-dependent enzyme</fullName>
    </submittedName>
</protein>
<evidence type="ECO:0000256" key="1">
    <source>
        <dbReference type="ARBA" id="ARBA00001933"/>
    </source>
</evidence>
<proteinExistence type="inferred from homology"/>
<evidence type="ECO:0000256" key="5">
    <source>
        <dbReference type="ARBA" id="ARBA00022898"/>
    </source>
</evidence>
<evidence type="ECO:0000256" key="3">
    <source>
        <dbReference type="ARBA" id="ARBA00022576"/>
    </source>
</evidence>
<dbReference type="CDD" id="cd00610">
    <property type="entry name" value="OAT_like"/>
    <property type="match status" value="1"/>
</dbReference>
<dbReference type="NCBIfam" id="NF004767">
    <property type="entry name" value="PRK06105.1"/>
    <property type="match status" value="1"/>
</dbReference>
<dbReference type="PANTHER" id="PTHR43094">
    <property type="entry name" value="AMINOTRANSFERASE"/>
    <property type="match status" value="1"/>
</dbReference>
<dbReference type="GO" id="GO:0030170">
    <property type="term" value="F:pyridoxal phosphate binding"/>
    <property type="evidence" value="ECO:0007669"/>
    <property type="project" value="InterPro"/>
</dbReference>
<dbReference type="InterPro" id="IPR015422">
    <property type="entry name" value="PyrdxlP-dep_Trfase_small"/>
</dbReference>
<dbReference type="InterPro" id="IPR049704">
    <property type="entry name" value="Aminotrans_3_PPA_site"/>
</dbReference>
<dbReference type="Gene3D" id="3.90.1150.10">
    <property type="entry name" value="Aspartate Aminotransferase, domain 1"/>
    <property type="match status" value="1"/>
</dbReference>
<dbReference type="FunFam" id="3.40.640.10:FF:000014">
    <property type="entry name" value="Adenosylmethionine-8-amino-7-oxononanoate aminotransferase, probable"/>
    <property type="match status" value="1"/>
</dbReference>
<evidence type="ECO:0000256" key="6">
    <source>
        <dbReference type="RuleBase" id="RU003560"/>
    </source>
</evidence>
<dbReference type="Gene3D" id="3.40.640.10">
    <property type="entry name" value="Type I PLP-dependent aspartate aminotransferase-like (Major domain)"/>
    <property type="match status" value="1"/>
</dbReference>
<reference evidence="7 8" key="1">
    <citation type="submission" date="2019-10" db="EMBL/GenBank/DDBJ databases">
        <title>Evaluation of single-gene subtyping targets for Pseudomonas.</title>
        <authorList>
            <person name="Reichler S.J."/>
            <person name="Orsi R.H."/>
            <person name="Wiedmann M."/>
            <person name="Martin N.H."/>
            <person name="Murphy S.I."/>
        </authorList>
    </citation>
    <scope>NUCLEOTIDE SEQUENCE [LARGE SCALE GENOMIC DNA]</scope>
    <source>
        <strain evidence="7 8">FSL R10-3254</strain>
    </source>
</reference>
<sequence>MTSKNPQTQAWQQLSNDHHLAPFSDFKQLKEVGPRIITHAKGVYLWDSEDHKILDGMAGLWCVAIGYGRDELADAASKQMRELPYYNLFFMTAHPPVLELSKVIADIAPEGMNHVFFTGSGSEGNDTMLRMVRHYWAIKGQPNKKVIISRKNGYHGSTVAGASLGGMTYMHEQGDLPIPGITHIPQPYWFGEGGDMSPEEFGIWAANQLEEKILELGVDNVGAFIAEPIQGAGGVIVPPDTYWPRIKEILAKYDILFVADEVICGFGRTAEWFGSDFYDLKPDMMTIAKGLTSGYIPMGGLIVRDEVVAVLNEGGDFNHGFTYSGHPVAAAVALENIRILRDEKIIEKANAETAPYLQKRLRELNDHPLVGEVRGVGLLGAIELVQDKATRKRYEGRGVGMICRQFCFDNGLIMRAVGDTMIIAPPLVISKDEIDELVTKARKCLDLTLEALQG</sequence>
<dbReference type="Pfam" id="PF00202">
    <property type="entry name" value="Aminotran_3"/>
    <property type="match status" value="1"/>
</dbReference>
<dbReference type="PANTHER" id="PTHR43094:SF1">
    <property type="entry name" value="AMINOTRANSFERASE CLASS-III"/>
    <property type="match status" value="1"/>
</dbReference>
<accession>A0A7X2C5R8</accession>
<evidence type="ECO:0000313" key="8">
    <source>
        <dbReference type="Proteomes" id="UP000489190"/>
    </source>
</evidence>
<dbReference type="GO" id="GO:0008483">
    <property type="term" value="F:transaminase activity"/>
    <property type="evidence" value="ECO:0007669"/>
    <property type="project" value="UniProtKB-KW"/>
</dbReference>
<dbReference type="NCBIfam" id="NF005682">
    <property type="entry name" value="PRK07480.1"/>
    <property type="match status" value="1"/>
</dbReference>
<dbReference type="SUPFAM" id="SSF53383">
    <property type="entry name" value="PLP-dependent transferases"/>
    <property type="match status" value="1"/>
</dbReference>
<dbReference type="PROSITE" id="PS00600">
    <property type="entry name" value="AA_TRANSFER_CLASS_3"/>
    <property type="match status" value="1"/>
</dbReference>
<dbReference type="AlphaFoldDB" id="A0A7X2C5R8"/>
<dbReference type="PIRSF" id="PIRSF000521">
    <property type="entry name" value="Transaminase_4ab_Lys_Orn"/>
    <property type="match status" value="1"/>
</dbReference>
<dbReference type="InterPro" id="IPR015421">
    <property type="entry name" value="PyrdxlP-dep_Trfase_major"/>
</dbReference>
<organism evidence="7 8">
    <name type="scientific">Pseudomonas helleri</name>
    <dbReference type="NCBI Taxonomy" id="1608996"/>
    <lineage>
        <taxon>Bacteria</taxon>
        <taxon>Pseudomonadati</taxon>
        <taxon>Pseudomonadota</taxon>
        <taxon>Gammaproteobacteria</taxon>
        <taxon>Pseudomonadales</taxon>
        <taxon>Pseudomonadaceae</taxon>
        <taxon>Pseudomonas</taxon>
    </lineage>
</organism>
<dbReference type="Proteomes" id="UP000489190">
    <property type="component" value="Unassembled WGS sequence"/>
</dbReference>
<comment type="caution">
    <text evidence="7">The sequence shown here is derived from an EMBL/GenBank/DDBJ whole genome shotgun (WGS) entry which is preliminary data.</text>
</comment>
<comment type="similarity">
    <text evidence="2 6">Belongs to the class-III pyridoxal-phosphate-dependent aminotransferase family.</text>
</comment>
<keyword evidence="5 6" id="KW-0663">Pyridoxal phosphate</keyword>